<feature type="region of interest" description="Disordered" evidence="1">
    <location>
        <begin position="46"/>
        <end position="102"/>
    </location>
</feature>
<dbReference type="Proteomes" id="UP001500893">
    <property type="component" value="Unassembled WGS sequence"/>
</dbReference>
<evidence type="ECO:0000313" key="2">
    <source>
        <dbReference type="EMBL" id="GAA2774605.1"/>
    </source>
</evidence>
<sequence length="102" mass="11451">MLSACLAPHGYPQRRRQCTVANSNYRNPTVRTRALHGYLRWRNKSARNPEVPTVQRLERARIRGEKASAGAAEPSPEQPDGQADITDERLPVDKVSQDSRDG</sequence>
<keyword evidence="3" id="KW-1185">Reference proteome</keyword>
<dbReference type="EMBL" id="BAAAVM010000119">
    <property type="protein sequence ID" value="GAA2774605.1"/>
    <property type="molecule type" value="Genomic_DNA"/>
</dbReference>
<comment type="caution">
    <text evidence="2">The sequence shown here is derived from an EMBL/GenBank/DDBJ whole genome shotgun (WGS) entry which is preliminary data.</text>
</comment>
<evidence type="ECO:0000256" key="1">
    <source>
        <dbReference type="SAM" id="MobiDB-lite"/>
    </source>
</evidence>
<protein>
    <submittedName>
        <fullName evidence="2">Uncharacterized protein</fullName>
    </submittedName>
</protein>
<feature type="compositionally biased region" description="Basic and acidic residues" evidence="1">
    <location>
        <begin position="56"/>
        <end position="66"/>
    </location>
</feature>
<evidence type="ECO:0000313" key="3">
    <source>
        <dbReference type="Proteomes" id="UP001500893"/>
    </source>
</evidence>
<gene>
    <name evidence="2" type="ORF">GCM10010521_61230</name>
</gene>
<feature type="compositionally biased region" description="Basic and acidic residues" evidence="1">
    <location>
        <begin position="86"/>
        <end position="102"/>
    </location>
</feature>
<name>A0ABP6HH44_9ACTN</name>
<accession>A0ABP6HH44</accession>
<proteinExistence type="predicted"/>
<reference evidence="3" key="1">
    <citation type="journal article" date="2019" name="Int. J. Syst. Evol. Microbiol.">
        <title>The Global Catalogue of Microorganisms (GCM) 10K type strain sequencing project: providing services to taxonomists for standard genome sequencing and annotation.</title>
        <authorList>
            <consortium name="The Broad Institute Genomics Platform"/>
            <consortium name="The Broad Institute Genome Sequencing Center for Infectious Disease"/>
            <person name="Wu L."/>
            <person name="Ma J."/>
        </authorList>
    </citation>
    <scope>NUCLEOTIDE SEQUENCE [LARGE SCALE GENOMIC DNA]</scope>
    <source>
        <strain evidence="3">JCM 11574</strain>
    </source>
</reference>
<organism evidence="2 3">
    <name type="scientific">Streptomyces rameus</name>
    <dbReference type="NCBI Taxonomy" id="68261"/>
    <lineage>
        <taxon>Bacteria</taxon>
        <taxon>Bacillati</taxon>
        <taxon>Actinomycetota</taxon>
        <taxon>Actinomycetes</taxon>
        <taxon>Kitasatosporales</taxon>
        <taxon>Streptomycetaceae</taxon>
        <taxon>Streptomyces</taxon>
    </lineage>
</organism>